<evidence type="ECO:0000313" key="3">
    <source>
        <dbReference type="EMBL" id="AXE83350.1"/>
    </source>
</evidence>
<dbReference type="Proteomes" id="UP000252698">
    <property type="component" value="Chromosome"/>
</dbReference>
<accession>A0A2Z5JSB2</accession>
<feature type="region of interest" description="Disordered" evidence="1">
    <location>
        <begin position="195"/>
        <end position="217"/>
    </location>
</feature>
<dbReference type="KEGG" id="sata:C5746_00160"/>
<protein>
    <submittedName>
        <fullName evidence="3">Uncharacterized protein</fullName>
    </submittedName>
</protein>
<evidence type="ECO:0000313" key="4">
    <source>
        <dbReference type="Proteomes" id="UP000252698"/>
    </source>
</evidence>
<name>A0A2Z5JSB2_STRAR</name>
<dbReference type="EMBL" id="CP027306">
    <property type="protein sequence ID" value="AXE83350.1"/>
    <property type="molecule type" value="Genomic_DNA"/>
</dbReference>
<gene>
    <name evidence="2" type="ORF">C5746_00160</name>
    <name evidence="3" type="ORF">C5746_43075</name>
</gene>
<evidence type="ECO:0000256" key="1">
    <source>
        <dbReference type="SAM" id="MobiDB-lite"/>
    </source>
</evidence>
<reference evidence="3 4" key="1">
    <citation type="journal article" date="2018" name="Front. Microbiol.">
        <title>Genome Sequencing of Streptomyces atratus SCSIOZH16 and Activation Production of Nocardamine via Metabolic Engineering.</title>
        <authorList>
            <person name="Li Y."/>
            <person name="Zhang C."/>
            <person name="Liu C."/>
            <person name="Ju J."/>
            <person name="Ma J."/>
        </authorList>
    </citation>
    <scope>NUCLEOTIDE SEQUENCE [LARGE SCALE GENOMIC DNA]</scope>
    <source>
        <strain evidence="3 4">SCSIO_ZH16</strain>
    </source>
</reference>
<sequence>MWAMDASDGHRFAEWLGTDTAGADAAWELYLNNVCQLRMPFDDGHSVWVTSCEFPTDWGTDYSIRHPGWGRSAHLAYISRYVALRVGTHEHQEGPGLSWRELTHIANTPDQTAPGIHDPHARLLLLLPTLGDAAVLADAVEVIGTALVSVGVPATEAMHAARFLLDRPIWVAAHWTVPAEPAPGQRTRRWPGRLQTAASGGERPATGILQCDAPASPRFGAPVAQSITREQSDRLARALGSGAA</sequence>
<proteinExistence type="predicted"/>
<dbReference type="KEGG" id="sata:C5746_43075"/>
<evidence type="ECO:0000313" key="2">
    <source>
        <dbReference type="EMBL" id="AXE82513.1"/>
    </source>
</evidence>
<organism evidence="3 4">
    <name type="scientific">Streptomyces atratus</name>
    <dbReference type="NCBI Taxonomy" id="1893"/>
    <lineage>
        <taxon>Bacteria</taxon>
        <taxon>Bacillati</taxon>
        <taxon>Actinomycetota</taxon>
        <taxon>Actinomycetes</taxon>
        <taxon>Kitasatosporales</taxon>
        <taxon>Streptomycetaceae</taxon>
        <taxon>Streptomyces</taxon>
    </lineage>
</organism>
<dbReference type="AlphaFoldDB" id="A0A2Z5JSB2"/>
<dbReference type="EMBL" id="CP027306">
    <property type="protein sequence ID" value="AXE82513.1"/>
    <property type="molecule type" value="Genomic_DNA"/>
</dbReference>